<keyword evidence="2" id="KW-1185">Reference proteome</keyword>
<dbReference type="AlphaFoldDB" id="A0A9E7HBQ9"/>
<dbReference type="Proteomes" id="UP001055439">
    <property type="component" value="Chromosome 8"/>
</dbReference>
<gene>
    <name evidence="1" type="ORF">MUK42_17122</name>
</gene>
<accession>A0A9E7HBQ9</accession>
<dbReference type="OrthoDB" id="629467at2759"/>
<evidence type="ECO:0000313" key="2">
    <source>
        <dbReference type="Proteomes" id="UP001055439"/>
    </source>
</evidence>
<evidence type="ECO:0000313" key="1">
    <source>
        <dbReference type="EMBL" id="URE31451.1"/>
    </source>
</evidence>
<protein>
    <submittedName>
        <fullName evidence="1">Uncharacterized protein</fullName>
    </submittedName>
</protein>
<sequence>MGCYPIGKMVSKALRKCKDTVNKSHFVQPLQIRNTSRTNDRRRKRRGVAATMVYSSPPTYSYATSVAKHVTCTHDSPAVVMMPSEPAISKHHSEAVIPPSPQPEEQRRVRFAPALDHPDEVPHQHPFHCRTPKESVQVRFDVGPRSGPDLHELVPPHGSGYRYMTSPLPIWEEGERRREYFGGEYHYYPTPIREGIYRIATDEHRLTTIFSEENPNACSIV</sequence>
<organism evidence="1 2">
    <name type="scientific">Musa troglodytarum</name>
    <name type="common">fe'i banana</name>
    <dbReference type="NCBI Taxonomy" id="320322"/>
    <lineage>
        <taxon>Eukaryota</taxon>
        <taxon>Viridiplantae</taxon>
        <taxon>Streptophyta</taxon>
        <taxon>Embryophyta</taxon>
        <taxon>Tracheophyta</taxon>
        <taxon>Spermatophyta</taxon>
        <taxon>Magnoliopsida</taxon>
        <taxon>Liliopsida</taxon>
        <taxon>Zingiberales</taxon>
        <taxon>Musaceae</taxon>
        <taxon>Musa</taxon>
    </lineage>
</organism>
<reference evidence="1" key="1">
    <citation type="submission" date="2022-05" db="EMBL/GenBank/DDBJ databases">
        <title>The Musa troglodytarum L. genome provides insights into the mechanism of non-climacteric behaviour and enrichment of carotenoids.</title>
        <authorList>
            <person name="Wang J."/>
        </authorList>
    </citation>
    <scope>NUCLEOTIDE SEQUENCE</scope>
    <source>
        <tissue evidence="1">Leaf</tissue>
    </source>
</reference>
<dbReference type="EMBL" id="CP097510">
    <property type="protein sequence ID" value="URE31451.1"/>
    <property type="molecule type" value="Genomic_DNA"/>
</dbReference>
<name>A0A9E7HBQ9_9LILI</name>
<proteinExistence type="predicted"/>